<sequence>MLQNSRRFFFANPGKGQSVGLAIFYEIFYEKSTLFFAERTDFTIFL</sequence>
<evidence type="ECO:0000313" key="2">
    <source>
        <dbReference type="Proteomes" id="UP000186323"/>
    </source>
</evidence>
<protein>
    <submittedName>
        <fullName evidence="1">Uncharacterized protein</fullName>
    </submittedName>
</protein>
<keyword evidence="2" id="KW-1185">Reference proteome</keyword>
<proteinExistence type="predicted"/>
<organism evidence="1 2">
    <name type="scientific">Desulfovibrio piger</name>
    <dbReference type="NCBI Taxonomy" id="901"/>
    <lineage>
        <taxon>Bacteria</taxon>
        <taxon>Pseudomonadati</taxon>
        <taxon>Thermodesulfobacteriota</taxon>
        <taxon>Desulfovibrionia</taxon>
        <taxon>Desulfovibrionales</taxon>
        <taxon>Desulfovibrionaceae</taxon>
        <taxon>Desulfovibrio</taxon>
    </lineage>
</organism>
<dbReference type="AlphaFoldDB" id="A0A1K1LF65"/>
<dbReference type="Proteomes" id="UP000186323">
    <property type="component" value="Chromosome I"/>
</dbReference>
<accession>A0A1K1LF65</accession>
<evidence type="ECO:0000313" key="1">
    <source>
        <dbReference type="EMBL" id="SFV73344.1"/>
    </source>
</evidence>
<gene>
    <name evidence="1" type="ORF">DESPIGER_1499</name>
</gene>
<name>A0A1K1LF65_9BACT</name>
<dbReference type="EMBL" id="LT630450">
    <property type="protein sequence ID" value="SFV73344.1"/>
    <property type="molecule type" value="Genomic_DNA"/>
</dbReference>
<reference evidence="2" key="1">
    <citation type="submission" date="2016-10" db="EMBL/GenBank/DDBJ databases">
        <authorList>
            <person name="Wegmann U."/>
        </authorList>
    </citation>
    <scope>NUCLEOTIDE SEQUENCE [LARGE SCALE GENOMIC DNA]</scope>
</reference>
<dbReference type="KEGG" id="dpg:DESPIGER_1499"/>